<dbReference type="PROSITE" id="PS50850">
    <property type="entry name" value="MFS"/>
    <property type="match status" value="1"/>
</dbReference>
<dbReference type="FunFam" id="1.20.1720.10:FF:000004">
    <property type="entry name" value="EmrB/QacA family drug resistance transporter"/>
    <property type="match status" value="1"/>
</dbReference>
<keyword evidence="7 9" id="KW-0472">Membrane</keyword>
<dbReference type="Gene3D" id="1.20.1720.10">
    <property type="entry name" value="Multidrug resistance protein D"/>
    <property type="match status" value="1"/>
</dbReference>
<keyword evidence="5 9" id="KW-0812">Transmembrane</keyword>
<feature type="transmembrane region" description="Helical" evidence="9">
    <location>
        <begin position="178"/>
        <end position="200"/>
    </location>
</feature>
<evidence type="ECO:0000256" key="1">
    <source>
        <dbReference type="ARBA" id="ARBA00004651"/>
    </source>
</evidence>
<feature type="domain" description="Major facilitator superfamily (MFS) profile" evidence="10">
    <location>
        <begin position="28"/>
        <end position="509"/>
    </location>
</feature>
<feature type="transmembrane region" description="Helical" evidence="9">
    <location>
        <begin position="243"/>
        <end position="261"/>
    </location>
</feature>
<dbReference type="GO" id="GO:0022857">
    <property type="term" value="F:transmembrane transporter activity"/>
    <property type="evidence" value="ECO:0007669"/>
    <property type="project" value="InterPro"/>
</dbReference>
<dbReference type="EMBL" id="FNKK01000002">
    <property type="protein sequence ID" value="SDR29270.1"/>
    <property type="molecule type" value="Genomic_DNA"/>
</dbReference>
<dbReference type="InterPro" id="IPR020846">
    <property type="entry name" value="MFS_dom"/>
</dbReference>
<feature type="transmembrane region" description="Helical" evidence="9">
    <location>
        <begin position="62"/>
        <end position="81"/>
    </location>
</feature>
<keyword evidence="4" id="KW-1003">Cell membrane</keyword>
<comment type="similarity">
    <text evidence="2">Belongs to the major facilitator superfamily. TCR/Tet family.</text>
</comment>
<keyword evidence="3" id="KW-0813">Transport</keyword>
<evidence type="ECO:0000256" key="2">
    <source>
        <dbReference type="ARBA" id="ARBA00007520"/>
    </source>
</evidence>
<dbReference type="SUPFAM" id="SSF103473">
    <property type="entry name" value="MFS general substrate transporter"/>
    <property type="match status" value="1"/>
</dbReference>
<dbReference type="PANTHER" id="PTHR23501:SF197">
    <property type="entry name" value="COMD"/>
    <property type="match status" value="1"/>
</dbReference>
<feature type="region of interest" description="Disordered" evidence="8">
    <location>
        <begin position="512"/>
        <end position="535"/>
    </location>
</feature>
<dbReference type="PRINTS" id="PR01036">
    <property type="entry name" value="TCRTETB"/>
</dbReference>
<gene>
    <name evidence="11" type="ORF">SAMN04489764_4855</name>
</gene>
<evidence type="ECO:0000256" key="6">
    <source>
        <dbReference type="ARBA" id="ARBA00022989"/>
    </source>
</evidence>
<feature type="transmembrane region" description="Helical" evidence="9">
    <location>
        <begin position="322"/>
        <end position="340"/>
    </location>
</feature>
<feature type="transmembrane region" description="Helical" evidence="9">
    <location>
        <begin position="347"/>
        <end position="366"/>
    </location>
</feature>
<dbReference type="InterPro" id="IPR036259">
    <property type="entry name" value="MFS_trans_sf"/>
</dbReference>
<keyword evidence="6 9" id="KW-1133">Transmembrane helix</keyword>
<feature type="transmembrane region" description="Helical" evidence="9">
    <location>
        <begin position="28"/>
        <end position="50"/>
    </location>
</feature>
<feature type="transmembrane region" description="Helical" evidence="9">
    <location>
        <begin position="415"/>
        <end position="433"/>
    </location>
</feature>
<dbReference type="CDD" id="cd17502">
    <property type="entry name" value="MFS_Azr1_MDR_like"/>
    <property type="match status" value="1"/>
</dbReference>
<evidence type="ECO:0000256" key="8">
    <source>
        <dbReference type="SAM" id="MobiDB-lite"/>
    </source>
</evidence>
<dbReference type="PANTHER" id="PTHR23501">
    <property type="entry name" value="MAJOR FACILITATOR SUPERFAMILY"/>
    <property type="match status" value="1"/>
</dbReference>
<evidence type="ECO:0000313" key="12">
    <source>
        <dbReference type="Proteomes" id="UP000217103"/>
    </source>
</evidence>
<name>A0A1H1HV26_9ACTN</name>
<reference evidence="11 12" key="1">
    <citation type="submission" date="2016-10" db="EMBL/GenBank/DDBJ databases">
        <authorList>
            <person name="de Groot N.N."/>
        </authorList>
    </citation>
    <scope>NUCLEOTIDE SEQUENCE [LARGE SCALE GENOMIC DNA]</scope>
    <source>
        <strain evidence="11 12">DSM 43794</strain>
    </source>
</reference>
<dbReference type="Pfam" id="PF07690">
    <property type="entry name" value="MFS_1"/>
    <property type="match status" value="1"/>
</dbReference>
<evidence type="ECO:0000256" key="5">
    <source>
        <dbReference type="ARBA" id="ARBA00022692"/>
    </source>
</evidence>
<feature type="transmembrane region" description="Helical" evidence="9">
    <location>
        <begin position="151"/>
        <end position="172"/>
    </location>
</feature>
<keyword evidence="12" id="KW-1185">Reference proteome</keyword>
<accession>A0A1H1HV26</accession>
<sequence>MPEQQPQSPRAPREGGVARYTHRQVLKILFGLMLAILTSMLSTSVVSTALPTIVGRLGGQEHLAWVASATLLTMTASIPLWGKLSDLYGRKRMFQFSLLVFLVSSIGAGFAQDMGQLIAARAVQGIGAGGLQALPQIILGDVVEPRERGRYTGYIGGVFGVSTVAGPLLGGFLVDNASWRWCFWISVPLALVAFVVIQKVLKLPRVRGDARVDWWGATLISTGTGAVMLLLSLGGQEFPWNSGWTYGLGATGLVLFAFAVLAERRAADPILPPRLFANRTFVLASVASLFAGAAMFGALMYMPQYLQIVKGMSPTGSGLMTLPMVAAMLTSSITTGRIVTRTGRWKIFPVVGMLLVSASLFLLSLLRVDSPLPLIGVYLAFLGIGLGASMQILILSVQNAVNRRDMASATSGTTFFRSLGGAMGVAAFGAILVNRLTAELTERLRALGIPLSGGGPDLGEPEEIRSLPGPVRDAVLHSFNDALHTVFLVGVPVAVLGAVAVLALKELPLRSAGSPDRRRRGDRAEASAGPAHTTP</sequence>
<evidence type="ECO:0000256" key="9">
    <source>
        <dbReference type="SAM" id="Phobius"/>
    </source>
</evidence>
<evidence type="ECO:0000256" key="7">
    <source>
        <dbReference type="ARBA" id="ARBA00023136"/>
    </source>
</evidence>
<feature type="transmembrane region" description="Helical" evidence="9">
    <location>
        <begin position="212"/>
        <end position="231"/>
    </location>
</feature>
<dbReference type="GO" id="GO:0005886">
    <property type="term" value="C:plasma membrane"/>
    <property type="evidence" value="ECO:0007669"/>
    <property type="project" value="UniProtKB-SubCell"/>
</dbReference>
<evidence type="ECO:0000259" key="10">
    <source>
        <dbReference type="PROSITE" id="PS50850"/>
    </source>
</evidence>
<feature type="transmembrane region" description="Helical" evidence="9">
    <location>
        <begin position="372"/>
        <end position="395"/>
    </location>
</feature>
<comment type="subcellular location">
    <subcellularLocation>
        <location evidence="1">Cell membrane</location>
        <topology evidence="1">Multi-pass membrane protein</topology>
    </subcellularLocation>
</comment>
<evidence type="ECO:0000256" key="3">
    <source>
        <dbReference type="ARBA" id="ARBA00022448"/>
    </source>
</evidence>
<dbReference type="InterPro" id="IPR011701">
    <property type="entry name" value="MFS"/>
</dbReference>
<dbReference type="AlphaFoldDB" id="A0A1H1HV26"/>
<feature type="transmembrane region" description="Helical" evidence="9">
    <location>
        <begin position="482"/>
        <end position="504"/>
    </location>
</feature>
<organism evidence="11 12">
    <name type="scientific">Thermostaphylospora chromogena</name>
    <dbReference type="NCBI Taxonomy" id="35622"/>
    <lineage>
        <taxon>Bacteria</taxon>
        <taxon>Bacillati</taxon>
        <taxon>Actinomycetota</taxon>
        <taxon>Actinomycetes</taxon>
        <taxon>Streptosporangiales</taxon>
        <taxon>Thermomonosporaceae</taxon>
        <taxon>Thermostaphylospora</taxon>
    </lineage>
</organism>
<proteinExistence type="inferred from homology"/>
<feature type="transmembrane region" description="Helical" evidence="9">
    <location>
        <begin position="93"/>
        <end position="112"/>
    </location>
</feature>
<feature type="transmembrane region" description="Helical" evidence="9">
    <location>
        <begin position="118"/>
        <end position="139"/>
    </location>
</feature>
<evidence type="ECO:0000313" key="11">
    <source>
        <dbReference type="EMBL" id="SDR29270.1"/>
    </source>
</evidence>
<dbReference type="Gene3D" id="1.20.1250.20">
    <property type="entry name" value="MFS general substrate transporter like domains"/>
    <property type="match status" value="1"/>
</dbReference>
<feature type="transmembrane region" description="Helical" evidence="9">
    <location>
        <begin position="281"/>
        <end position="302"/>
    </location>
</feature>
<evidence type="ECO:0000256" key="4">
    <source>
        <dbReference type="ARBA" id="ARBA00022475"/>
    </source>
</evidence>
<dbReference type="STRING" id="35622.SAMN04489764_4855"/>
<protein>
    <submittedName>
        <fullName evidence="11">Drug resistance transporter, EmrB/QacA subfamily</fullName>
    </submittedName>
</protein>
<dbReference type="Proteomes" id="UP000217103">
    <property type="component" value="Unassembled WGS sequence"/>
</dbReference>